<evidence type="ECO:0000256" key="1">
    <source>
        <dbReference type="SAM" id="MobiDB-lite"/>
    </source>
</evidence>
<dbReference type="KEGG" id="ncl:C5F47_03390"/>
<organism evidence="2 3">
    <name type="scientific">Nitrosopumilus cobalaminigenes</name>
    <dbReference type="NCBI Taxonomy" id="1470066"/>
    <lineage>
        <taxon>Archaea</taxon>
        <taxon>Nitrososphaerota</taxon>
        <taxon>Nitrososphaeria</taxon>
        <taxon>Nitrosopumilales</taxon>
        <taxon>Nitrosopumilaceae</taxon>
        <taxon>Nitrosopumilus</taxon>
    </lineage>
</organism>
<feature type="region of interest" description="Disordered" evidence="1">
    <location>
        <begin position="1"/>
        <end position="34"/>
    </location>
</feature>
<dbReference type="AlphaFoldDB" id="A0A7D5M1W3"/>
<gene>
    <name evidence="2" type="ORF">C5F47_03390</name>
</gene>
<evidence type="ECO:0000313" key="2">
    <source>
        <dbReference type="EMBL" id="QLH02670.1"/>
    </source>
</evidence>
<dbReference type="RefSeq" id="WP_179361510.1">
    <property type="nucleotide sequence ID" value="NZ_CP026993.1"/>
</dbReference>
<evidence type="ECO:0000313" key="3">
    <source>
        <dbReference type="Proteomes" id="UP000509771"/>
    </source>
</evidence>
<dbReference type="GeneID" id="56059035"/>
<keyword evidence="3" id="KW-1185">Reference proteome</keyword>
<protein>
    <submittedName>
        <fullName evidence="2">Uncharacterized protein</fullName>
    </submittedName>
</protein>
<dbReference type="EMBL" id="CP026993">
    <property type="protein sequence ID" value="QLH02670.1"/>
    <property type="molecule type" value="Genomic_DNA"/>
</dbReference>
<proteinExistence type="predicted"/>
<reference evidence="2 3" key="1">
    <citation type="submission" date="2018-02" db="EMBL/GenBank/DDBJ databases">
        <title>Complete genome of Nitrosopumilus cobalaminigenes HCA1.</title>
        <authorList>
            <person name="Qin W."/>
            <person name="Zheng Y."/>
            <person name="Stahl D.A."/>
        </authorList>
    </citation>
    <scope>NUCLEOTIDE SEQUENCE [LARGE SCALE GENOMIC DNA]</scope>
    <source>
        <strain evidence="2 3">HCA1</strain>
    </source>
</reference>
<name>A0A7D5M1W3_9ARCH</name>
<sequence>MATTHIEPTSVRRSVGKGTDVLIGPTPDPLSWNGESFKTEELERLELAGDLMVLSVKGTKSFKMSDAPKARKPKEYHGYIVINKGTKAVKI</sequence>
<dbReference type="Proteomes" id="UP000509771">
    <property type="component" value="Chromosome"/>
</dbReference>
<accession>A0A7D5M1W3</accession>